<comment type="caution">
    <text evidence="6">The sequence shown here is derived from an EMBL/GenBank/DDBJ whole genome shotgun (WGS) entry which is preliminary data.</text>
</comment>
<name>A0A814R1Q5_9BILA</name>
<evidence type="ECO:0000256" key="4">
    <source>
        <dbReference type="ARBA" id="ARBA00022490"/>
    </source>
</evidence>
<accession>A0A814R1Q5</accession>
<organism evidence="6 7">
    <name type="scientific">Adineta steineri</name>
    <dbReference type="NCBI Taxonomy" id="433720"/>
    <lineage>
        <taxon>Eukaryota</taxon>
        <taxon>Metazoa</taxon>
        <taxon>Spiralia</taxon>
        <taxon>Gnathifera</taxon>
        <taxon>Rotifera</taxon>
        <taxon>Eurotatoria</taxon>
        <taxon>Bdelloidea</taxon>
        <taxon>Adinetida</taxon>
        <taxon>Adinetidae</taxon>
        <taxon>Adineta</taxon>
    </lineage>
</organism>
<dbReference type="AlphaFoldDB" id="A0A814R1Q5"/>
<gene>
    <name evidence="6" type="ORF">JYZ213_LOCUS22835</name>
</gene>
<evidence type="ECO:0000313" key="7">
    <source>
        <dbReference type="Proteomes" id="UP000663845"/>
    </source>
</evidence>
<keyword evidence="5" id="KW-0206">Cytoskeleton</keyword>
<evidence type="ECO:0000256" key="5">
    <source>
        <dbReference type="ARBA" id="ARBA00023212"/>
    </source>
</evidence>
<dbReference type="PANTHER" id="PTHR46321">
    <property type="entry name" value="KIF1-BINDING PROTEIN"/>
    <property type="match status" value="1"/>
</dbReference>
<comment type="subcellular location">
    <subcellularLocation>
        <location evidence="1">Cytoplasm</location>
        <location evidence="1">Cytoskeleton</location>
    </subcellularLocation>
</comment>
<evidence type="ECO:0000256" key="3">
    <source>
        <dbReference type="ARBA" id="ARBA00016840"/>
    </source>
</evidence>
<dbReference type="GO" id="GO:0005856">
    <property type="term" value="C:cytoskeleton"/>
    <property type="evidence" value="ECO:0007669"/>
    <property type="project" value="UniProtKB-SubCell"/>
</dbReference>
<dbReference type="Pfam" id="PF12309">
    <property type="entry name" value="KBP_C"/>
    <property type="match status" value="1"/>
</dbReference>
<sequence>MTFLERYLIAVDKCYVQSLNDSETEPYKSKYEAKKLFEELYDVDIDEKSDYLEKEFQTLDLIEEDDKKKFIMIQSDEQAKELSVSKKHRYLIHLLLDYHIAAIYSDTEERSEVSKKHRYLIHLLLDYHIAAIYSDTEERSEGESRLRSILTSIEQALHHPLLCSLSLNLLNQLILIRTSFEQYNDAIEIAKQTEDLYNKSLVIEPYLLREIIHIDTSIQADDRRQEFEQTYTHTLFYLAQIYGKLDQKNESANYCRLTLERQLTMFDTNHSKHFDPFDWATNCATLSQYYMTNHDFATARHCLMCADKMLENVPSTHAENDKLAERIASFKRCWVKYAVNLLSDSSDRLLQAADRDVNPNEIVRSSTTPQFQFKLSLPPPTITCSFILDYDQARQVFLFAMDKIDSAKSYYILDGFVTDHVELCQDTSQLYSKLVFFESNIDRKCKMHKRRIDLLSTLCGEISEEHYLYIMRQLLFELGECYSMLLDLKLEQKNDLNSNKTIEKISHLTKLGISTFERFLSTMNDKKTKEKPETYADEYVRPVLLAHFYIARFYSKFIDNRLENLQQSLNQYKIIVYYVDKHANSREYIEQEYSICKEMIDLLPLKLEKLRQIK</sequence>
<dbReference type="EMBL" id="CAJNOG010000263">
    <property type="protein sequence ID" value="CAF1127586.1"/>
    <property type="molecule type" value="Genomic_DNA"/>
</dbReference>
<comment type="similarity">
    <text evidence="2">Belongs to the KIF-binding protein family.</text>
</comment>
<keyword evidence="4" id="KW-0963">Cytoplasm</keyword>
<proteinExistence type="inferred from homology"/>
<evidence type="ECO:0000313" key="6">
    <source>
        <dbReference type="EMBL" id="CAF1127586.1"/>
    </source>
</evidence>
<reference evidence="6" key="1">
    <citation type="submission" date="2021-02" db="EMBL/GenBank/DDBJ databases">
        <authorList>
            <person name="Nowell W R."/>
        </authorList>
    </citation>
    <scope>NUCLEOTIDE SEQUENCE</scope>
</reference>
<dbReference type="InterPro" id="IPR022083">
    <property type="entry name" value="KBP"/>
</dbReference>
<dbReference type="PANTHER" id="PTHR46321:SF1">
    <property type="entry name" value="KIF-BINDING PROTEIN"/>
    <property type="match status" value="1"/>
</dbReference>
<evidence type="ECO:0000256" key="1">
    <source>
        <dbReference type="ARBA" id="ARBA00004245"/>
    </source>
</evidence>
<evidence type="ECO:0000256" key="2">
    <source>
        <dbReference type="ARBA" id="ARBA00010305"/>
    </source>
</evidence>
<dbReference type="Proteomes" id="UP000663845">
    <property type="component" value="Unassembled WGS sequence"/>
</dbReference>
<protein>
    <recommendedName>
        <fullName evidence="3">KIF-binding protein</fullName>
    </recommendedName>
</protein>